<evidence type="ECO:0000313" key="5">
    <source>
        <dbReference type="EMBL" id="KAF2179961.1"/>
    </source>
</evidence>
<organism evidence="5 6">
    <name type="scientific">Zopfia rhizophila CBS 207.26</name>
    <dbReference type="NCBI Taxonomy" id="1314779"/>
    <lineage>
        <taxon>Eukaryota</taxon>
        <taxon>Fungi</taxon>
        <taxon>Dikarya</taxon>
        <taxon>Ascomycota</taxon>
        <taxon>Pezizomycotina</taxon>
        <taxon>Dothideomycetes</taxon>
        <taxon>Dothideomycetes incertae sedis</taxon>
        <taxon>Zopfiaceae</taxon>
        <taxon>Zopfia</taxon>
    </lineage>
</organism>
<dbReference type="Proteomes" id="UP000800200">
    <property type="component" value="Unassembled WGS sequence"/>
</dbReference>
<dbReference type="EMBL" id="ML994661">
    <property type="protein sequence ID" value="KAF2179961.1"/>
    <property type="molecule type" value="Genomic_DNA"/>
</dbReference>
<dbReference type="SMART" id="SM00829">
    <property type="entry name" value="PKS_ER"/>
    <property type="match status" value="1"/>
</dbReference>
<keyword evidence="3" id="KW-0560">Oxidoreductase</keyword>
<name>A0A6A6DKG7_9PEZI</name>
<evidence type="ECO:0000256" key="1">
    <source>
        <dbReference type="ARBA" id="ARBA00008072"/>
    </source>
</evidence>
<proteinExistence type="inferred from homology"/>
<dbReference type="OrthoDB" id="10257049at2759"/>
<dbReference type="SUPFAM" id="SSF51735">
    <property type="entry name" value="NAD(P)-binding Rossmann-fold domains"/>
    <property type="match status" value="1"/>
</dbReference>
<dbReference type="PANTHER" id="PTHR45348">
    <property type="entry name" value="HYPOTHETICAL OXIDOREDUCTASE (EUROFUNG)"/>
    <property type="match status" value="1"/>
</dbReference>
<comment type="similarity">
    <text evidence="1">Belongs to the zinc-containing alcohol dehydrogenase family.</text>
</comment>
<dbReference type="InterPro" id="IPR013154">
    <property type="entry name" value="ADH-like_N"/>
</dbReference>
<dbReference type="Gene3D" id="3.90.180.10">
    <property type="entry name" value="Medium-chain alcohol dehydrogenases, catalytic domain"/>
    <property type="match status" value="1"/>
</dbReference>
<dbReference type="Pfam" id="PF00107">
    <property type="entry name" value="ADH_zinc_N"/>
    <property type="match status" value="1"/>
</dbReference>
<evidence type="ECO:0000256" key="3">
    <source>
        <dbReference type="ARBA" id="ARBA00023002"/>
    </source>
</evidence>
<dbReference type="SUPFAM" id="SSF50129">
    <property type="entry name" value="GroES-like"/>
    <property type="match status" value="1"/>
</dbReference>
<dbReference type="AlphaFoldDB" id="A0A6A6DKG7"/>
<dbReference type="InterPro" id="IPR020843">
    <property type="entry name" value="ER"/>
</dbReference>
<dbReference type="Pfam" id="PF08240">
    <property type="entry name" value="ADH_N"/>
    <property type="match status" value="1"/>
</dbReference>
<evidence type="ECO:0000313" key="6">
    <source>
        <dbReference type="Proteomes" id="UP000800200"/>
    </source>
</evidence>
<sequence>MAPSTPYPRIWIGDDDKPSFQTAQELPKPSPGEVLVEVLYSGINPADIKHATLLGIKNTVAGYDFCGRVIQTEPNSIFQKGDVIAGYTPTNLKRPTKYGAHQSYLACPESMCFLVPENLPQSHAACVTVITMTAADAIFNLLKFPLPWEGRLPPKTAFLIWGASTGVGTSALQLAKAAGADPIFVTASKARHSRLLELGATRCFEYSQPDVVEQIQAAVKEAGAGPVQYAFDTAGSYSTPSTADLTARCVANTAAIVSVVLRKDKRFLMPLATTDSDVEIHPPELPVPITIPARKDASDRAYRVLHWAIKRYGKEFKIPNVKVLGGDAQEFMEQLQIAADGGGQFGRVVVKHPFH</sequence>
<accession>A0A6A6DKG7</accession>
<dbReference type="InterPro" id="IPR013149">
    <property type="entry name" value="ADH-like_C"/>
</dbReference>
<dbReference type="InterPro" id="IPR011032">
    <property type="entry name" value="GroES-like_sf"/>
</dbReference>
<dbReference type="InterPro" id="IPR036291">
    <property type="entry name" value="NAD(P)-bd_dom_sf"/>
</dbReference>
<dbReference type="CDD" id="cd08249">
    <property type="entry name" value="enoyl_reductase_like"/>
    <property type="match status" value="1"/>
</dbReference>
<keyword evidence="6" id="KW-1185">Reference proteome</keyword>
<reference evidence="5" key="1">
    <citation type="journal article" date="2020" name="Stud. Mycol.">
        <title>101 Dothideomycetes genomes: a test case for predicting lifestyles and emergence of pathogens.</title>
        <authorList>
            <person name="Haridas S."/>
            <person name="Albert R."/>
            <person name="Binder M."/>
            <person name="Bloem J."/>
            <person name="Labutti K."/>
            <person name="Salamov A."/>
            <person name="Andreopoulos B."/>
            <person name="Baker S."/>
            <person name="Barry K."/>
            <person name="Bills G."/>
            <person name="Bluhm B."/>
            <person name="Cannon C."/>
            <person name="Castanera R."/>
            <person name="Culley D."/>
            <person name="Daum C."/>
            <person name="Ezra D."/>
            <person name="Gonzalez J."/>
            <person name="Henrissat B."/>
            <person name="Kuo A."/>
            <person name="Liang C."/>
            <person name="Lipzen A."/>
            <person name="Lutzoni F."/>
            <person name="Magnuson J."/>
            <person name="Mondo S."/>
            <person name="Nolan M."/>
            <person name="Ohm R."/>
            <person name="Pangilinan J."/>
            <person name="Park H.-J."/>
            <person name="Ramirez L."/>
            <person name="Alfaro M."/>
            <person name="Sun H."/>
            <person name="Tritt A."/>
            <person name="Yoshinaga Y."/>
            <person name="Zwiers L.-H."/>
            <person name="Turgeon B."/>
            <person name="Goodwin S."/>
            <person name="Spatafora J."/>
            <person name="Crous P."/>
            <person name="Grigoriev I."/>
        </authorList>
    </citation>
    <scope>NUCLEOTIDE SEQUENCE</scope>
    <source>
        <strain evidence="5">CBS 207.26</strain>
    </source>
</reference>
<dbReference type="Gene3D" id="3.40.50.720">
    <property type="entry name" value="NAD(P)-binding Rossmann-like Domain"/>
    <property type="match status" value="1"/>
</dbReference>
<dbReference type="PANTHER" id="PTHR45348:SF7">
    <property type="entry name" value="ZINC BINDING OXIDOREDUCTASE, PUTATIVE-RELATED"/>
    <property type="match status" value="1"/>
</dbReference>
<evidence type="ECO:0000259" key="4">
    <source>
        <dbReference type="SMART" id="SM00829"/>
    </source>
</evidence>
<gene>
    <name evidence="5" type="ORF">K469DRAFT_715825</name>
</gene>
<feature type="domain" description="Enoyl reductase (ER)" evidence="4">
    <location>
        <begin position="13"/>
        <end position="350"/>
    </location>
</feature>
<protein>
    <submittedName>
        <fullName evidence="5">GroES-like protein</fullName>
    </submittedName>
</protein>
<dbReference type="GO" id="GO:0016651">
    <property type="term" value="F:oxidoreductase activity, acting on NAD(P)H"/>
    <property type="evidence" value="ECO:0007669"/>
    <property type="project" value="InterPro"/>
</dbReference>
<comment type="subunit">
    <text evidence="2">Monomer.</text>
</comment>
<evidence type="ECO:0000256" key="2">
    <source>
        <dbReference type="ARBA" id="ARBA00011245"/>
    </source>
</evidence>
<dbReference type="InterPro" id="IPR047122">
    <property type="entry name" value="Trans-enoyl_RdTase-like"/>
</dbReference>